<dbReference type="InterPro" id="IPR017853">
    <property type="entry name" value="GH"/>
</dbReference>
<organism evidence="3 4">
    <name type="scientific">Gilvimarinus japonicus</name>
    <dbReference type="NCBI Taxonomy" id="1796469"/>
    <lineage>
        <taxon>Bacteria</taxon>
        <taxon>Pseudomonadati</taxon>
        <taxon>Pseudomonadota</taxon>
        <taxon>Gammaproteobacteria</taxon>
        <taxon>Cellvibrionales</taxon>
        <taxon>Cellvibrionaceae</taxon>
        <taxon>Gilvimarinus</taxon>
    </lineage>
</organism>
<protein>
    <submittedName>
        <fullName evidence="3">Uncharacterized protein</fullName>
    </submittedName>
</protein>
<evidence type="ECO:0000256" key="2">
    <source>
        <dbReference type="SAM" id="SignalP"/>
    </source>
</evidence>
<evidence type="ECO:0000313" key="4">
    <source>
        <dbReference type="Proteomes" id="UP001595548"/>
    </source>
</evidence>
<evidence type="ECO:0000256" key="1">
    <source>
        <dbReference type="SAM" id="MobiDB-lite"/>
    </source>
</evidence>
<feature type="chain" id="PRO_5045848605" evidence="2">
    <location>
        <begin position="20"/>
        <end position="881"/>
    </location>
</feature>
<feature type="region of interest" description="Disordered" evidence="1">
    <location>
        <begin position="35"/>
        <end position="58"/>
    </location>
</feature>
<dbReference type="EMBL" id="JBHRTL010000029">
    <property type="protein sequence ID" value="MFC3156310.1"/>
    <property type="molecule type" value="Genomic_DNA"/>
</dbReference>
<evidence type="ECO:0000313" key="3">
    <source>
        <dbReference type="EMBL" id="MFC3156310.1"/>
    </source>
</evidence>
<comment type="caution">
    <text evidence="3">The sequence shown here is derived from an EMBL/GenBank/DDBJ whole genome shotgun (WGS) entry which is preliminary data.</text>
</comment>
<dbReference type="RefSeq" id="WP_382417479.1">
    <property type="nucleotide sequence ID" value="NZ_AP031500.1"/>
</dbReference>
<feature type="signal peptide" evidence="2">
    <location>
        <begin position="1"/>
        <end position="19"/>
    </location>
</feature>
<sequence length="881" mass="94923">MKMKLLPWVVMTGALTLSACGGSDGLLGEDNDVDMMYPEAGAEDPADRPRPPESEPTMATVGPFVLDVAGNIAMLRGVTLEFYSNPSLMIDAIEPVAATGANAVRLMVNKDVTEDELDGALSVIANNNMVAVVTLTDDGSALQCQEDPNSLIDAVNTLWLDKWTAVLAQDRFQGRVIINIADGWGPTGVFSAASLGYQDYIDTYKALIRRFRDAGFKLPLMIDAAGCGQDFNAFLVGRGQELLSADPEKNLVLAADGDGQRWDNTDKIISANTLLAQEGVPFVMNAFGGSETGEFPVDHNDIMLQAAGNVAVSVDTPWSSAEDGVGYVNAFGEVLDLSGGASSLDVFMDRRYLEFMRVAPGSSNYAPNGTTGIAMYLIDTNGNRLRLGTFLARELRENTWNKLRFDVPAEIDPANLMSGATEFDQTAVTHVGVEIMANGKSDSAKGEIKFDNMNLFPGVPPVYTAQFNTDGDAEQWMVDGADSWVAEGSLQALPTAGQVNYQMASWNGDAIGQIDFSKTLNVTVRMFLPDEYAGDLSNMWMNAFGQFGEGWSWNSISVSPSQLVPGEWADLKYTVNFNETVQPPSDIYTAQAFGLQFGGITTPKSEPILIDSFVIEDPSARPTKVVTDTQYKATFSSGTEGFVNAGWDGGQVELANVDGALQASVPAGDGGAVNKADVNSVQEINFGGNLTVKANIFLPEAFSGTDFWMTFFFQSGSWQHFAFGEVDMTAMNYGEWNEVEFEITDDDYPADFARTLSPQMFGFQYGNTVAGEFMVDDIEIVGDRIVDDLQPIYQQGFDIAGALDDLAVDFTTGALDAGSMLTAKSLGFHVVPFGWTASTWYDTTALTIAEDVLGEALTERGDQVVNGPNGIIATSIPVMFE</sequence>
<gene>
    <name evidence="3" type="ORF">ACFOEB_13950</name>
</gene>
<dbReference type="SUPFAM" id="SSF51445">
    <property type="entry name" value="(Trans)glycosidases"/>
    <property type="match status" value="1"/>
</dbReference>
<name>A0ABV7HUU1_9GAMM</name>
<reference evidence="4" key="1">
    <citation type="journal article" date="2019" name="Int. J. Syst. Evol. Microbiol.">
        <title>The Global Catalogue of Microorganisms (GCM) 10K type strain sequencing project: providing services to taxonomists for standard genome sequencing and annotation.</title>
        <authorList>
            <consortium name="The Broad Institute Genomics Platform"/>
            <consortium name="The Broad Institute Genome Sequencing Center for Infectious Disease"/>
            <person name="Wu L."/>
            <person name="Ma J."/>
        </authorList>
    </citation>
    <scope>NUCLEOTIDE SEQUENCE [LARGE SCALE GENOMIC DNA]</scope>
    <source>
        <strain evidence="4">KCTC 52141</strain>
    </source>
</reference>
<dbReference type="Proteomes" id="UP001595548">
    <property type="component" value="Unassembled WGS sequence"/>
</dbReference>
<dbReference type="Gene3D" id="2.60.120.260">
    <property type="entry name" value="Galactose-binding domain-like"/>
    <property type="match status" value="1"/>
</dbReference>
<dbReference type="PROSITE" id="PS51257">
    <property type="entry name" value="PROKAR_LIPOPROTEIN"/>
    <property type="match status" value="1"/>
</dbReference>
<keyword evidence="2" id="KW-0732">Signal</keyword>
<keyword evidence="4" id="KW-1185">Reference proteome</keyword>
<accession>A0ABV7HUU1</accession>
<proteinExistence type="predicted"/>
<dbReference type="Gene3D" id="3.20.20.80">
    <property type="entry name" value="Glycosidases"/>
    <property type="match status" value="1"/>
</dbReference>